<dbReference type="EMBL" id="CP012075">
    <property type="protein sequence ID" value="AKU70437.1"/>
    <property type="molecule type" value="Genomic_DNA"/>
</dbReference>
<dbReference type="eggNOG" id="COG1974">
    <property type="taxonomic scope" value="Bacteria"/>
</dbReference>
<sequence length="1479" mass="159458">MSKKITRLIAVFAMAMAILPASAQVMPVNKTPLSPSRKLSGQKAVQQKVDPLKVFPTLLAKTLPRGVKSPFSSPTVTIQPPAPKNMLMVNPDLTMWGNLLTNDLLGIYSFHPTSTINFELLSDYYKGYFNAGSGLVDGVLHGMFLDTSYASFGIIKLYHYAFDTETWKVAIEPEELNDFSLIATETATDPATGEIFGEFFKSDLSGHEWGVIDYATLKRTSIAPATHKYVALGIANDGFAYGVSSDGDLYQIDRTTGTETLKGSTGVQVSDANGKYYTQSGEFDPRTNEFYWASTDKDGKFQLYTIDLTNGHATPVGSYSETASVMALTFPKAPTAAGAPAAATGIAANFVKAANSGTVTFMAPDKKYDGSNLTGNLAYTVFANDAEVAKGSVEAGKQATANVTVNEGVVNFIIVLSNDAGKSPRAKLTTYVGYDVPDVVDNLLLDIDESGNAVVTWTEPTEGIHKGYLGSLTYDVFRNVNGESEKVAEGISATMFSEEISKGKLSSYSYSVQAVNTTKKSALATTEGRVFGYALEVPFFDDLATAASARLYTVLDENNDRSTWEWTGAKGGVYQYHFNKENSGDDWLMSPPIHMKEGKTYNVSFTAAAGLKDYAERLEVKWGAGNSVENMEGVLLPATELTGINNKTFTGTIKPAADGDYCLGFHAISAPDKYTIVLDSISVECAADAKAPAAVDNLAATADATAALKATLKFNAPAKAVDGSALTDITEIKVSCGDRMVKTISNPAPGSMQTVVDEAAVNGENIYTVIAYNAHDFGLKATAKVYVGQDTPLLGKVKATDLTTAVNLKWEVPTGVHDGVILPAEVSYKIHNISDEGKLSDQIAKIKGTTEYTVTGLNTNEGEQKYQRWAVNAENVAGPGNWVAGAVVVGAPYTLPFHNSFKGGTIEDQFVGLESSGRNTTWAVTNDVSSDNDNGAIIFRPSEPGVSTILTGKISLRGAMSPKLVFDYRGDGTPKEKVEMLFQKKDGSKTEPIWVNTQASTNGVWTTYTVNIPEELTEEDYVLLRVVGTADAVSDDPVYVDNINIADPFQKDAAVELTAPESVRKGQTAKFNVKVTNLGLDKIENVKVALTVNGKVVKEETVSKSLSLLQYEEVFISYKTTSLEASEKLNVKATVTVDGDLDLENNESDATVKLETPDVPAPQNLRAVGGNASTVKLAWDAPASEAADRTDDFERYEAWGTDFGDWTTVDNDHGYAGGLIEGARYQHQGEQFAFINWQPADIFESSKEFNAHSGGKAAVAIYQVDESANDYVDADNWLISPQLSGKAQTVRFWVNNLKAQDASYGTENFDVLVSETDNDTAHFVKKGDTYVQASGEWTEISVDVPEGTKFFAIHHITGKNNVFVFMVDDATFETGSGPISYNIYRDGVCIGSSYKVTSDEMQYDNAAHKYSVTAVYADGAESQPVEIDITTAIQKVNANGEVVYDVYTIDGKQLLKGARSLGTLAKGIYIVNGRKTVIR</sequence>
<evidence type="ECO:0000313" key="6">
    <source>
        <dbReference type="Proteomes" id="UP000060345"/>
    </source>
</evidence>
<dbReference type="STRING" id="1236517.ADJ77_11790"/>
<dbReference type="EMBL" id="CP072369">
    <property type="protein sequence ID" value="QUB86067.1"/>
    <property type="molecule type" value="Genomic_DNA"/>
</dbReference>
<evidence type="ECO:0000313" key="4">
    <source>
        <dbReference type="EMBL" id="AKU70437.1"/>
    </source>
</evidence>
<evidence type="ECO:0000313" key="7">
    <source>
        <dbReference type="Proteomes" id="UP000682005"/>
    </source>
</evidence>
<dbReference type="CDD" id="cd00063">
    <property type="entry name" value="FN3"/>
    <property type="match status" value="1"/>
</dbReference>
<reference evidence="4 6" key="1">
    <citation type="submission" date="2015-07" db="EMBL/GenBank/DDBJ databases">
        <authorList>
            <person name="Noorani M."/>
        </authorList>
    </citation>
    <scope>NUCLEOTIDE SEQUENCE [LARGE SCALE GENOMIC DNA]</scope>
    <source>
        <strain evidence="4 6">W1435</strain>
    </source>
</reference>
<dbReference type="Pfam" id="PF07705">
    <property type="entry name" value="CARDB"/>
    <property type="match status" value="1"/>
</dbReference>
<keyword evidence="7" id="KW-1185">Reference proteome</keyword>
<dbReference type="Gene3D" id="2.60.120.200">
    <property type="match status" value="3"/>
</dbReference>
<dbReference type="InterPro" id="IPR003961">
    <property type="entry name" value="FN3_dom"/>
</dbReference>
<feature type="domain" description="CARDB" evidence="3">
    <location>
        <begin position="1057"/>
        <end position="1141"/>
    </location>
</feature>
<dbReference type="Proteomes" id="UP000682005">
    <property type="component" value="Chromosome 2"/>
</dbReference>
<evidence type="ECO:0000259" key="2">
    <source>
        <dbReference type="Pfam" id="PF07675"/>
    </source>
</evidence>
<feature type="chain" id="PRO_5044544673" evidence="1">
    <location>
        <begin position="24"/>
        <end position="1479"/>
    </location>
</feature>
<dbReference type="InterPro" id="IPR013783">
    <property type="entry name" value="Ig-like_fold"/>
</dbReference>
<proteinExistence type="predicted"/>
<dbReference type="RefSeq" id="WP_050696456.1">
    <property type="nucleotide sequence ID" value="NZ_CP012075.1"/>
</dbReference>
<protein>
    <submittedName>
        <fullName evidence="4">Adhesin</fullName>
    </submittedName>
    <submittedName>
        <fullName evidence="5">Choice-of-anchor J domain-containing protein</fullName>
    </submittedName>
</protein>
<evidence type="ECO:0000313" key="5">
    <source>
        <dbReference type="EMBL" id="QUB86067.1"/>
    </source>
</evidence>
<feature type="signal peptide" evidence="1">
    <location>
        <begin position="1"/>
        <end position="23"/>
    </location>
</feature>
<dbReference type="Proteomes" id="UP000060345">
    <property type="component" value="Chromosome 2"/>
</dbReference>
<dbReference type="InterPro" id="IPR011628">
    <property type="entry name" value="Cleaved_adhesin"/>
</dbReference>
<organism evidence="4 6">
    <name type="scientific">Prevotella fusca JCM 17724</name>
    <dbReference type="NCBI Taxonomy" id="1236517"/>
    <lineage>
        <taxon>Bacteria</taxon>
        <taxon>Pseudomonadati</taxon>
        <taxon>Bacteroidota</taxon>
        <taxon>Bacteroidia</taxon>
        <taxon>Bacteroidales</taxon>
        <taxon>Prevotellaceae</taxon>
        <taxon>Prevotella</taxon>
    </lineage>
</organism>
<keyword evidence="1" id="KW-0732">Signal</keyword>
<gene>
    <name evidence="4" type="ORF">ADJ77_11790</name>
    <name evidence="5" type="ORF">J5A51_02020</name>
</gene>
<feature type="domain" description="Cleaved adhesin" evidence="2">
    <location>
        <begin position="1245"/>
        <end position="1369"/>
    </location>
</feature>
<dbReference type="Pfam" id="PF07675">
    <property type="entry name" value="Cleaved_Adhesin"/>
    <property type="match status" value="1"/>
</dbReference>
<reference evidence="5 7" key="2">
    <citation type="submission" date="2021-03" db="EMBL/GenBank/DDBJ databases">
        <title>Human Oral Microbial Genomes.</title>
        <authorList>
            <person name="Johnston C.D."/>
            <person name="Chen T."/>
            <person name="Dewhirst F.E."/>
        </authorList>
    </citation>
    <scope>NUCLEOTIDE SEQUENCE [LARGE SCALE GENOMIC DNA]</scope>
    <source>
        <strain evidence="5 7">W1435</strain>
    </source>
</reference>
<dbReference type="InterPro" id="IPR011635">
    <property type="entry name" value="CARDB"/>
</dbReference>
<evidence type="ECO:0000256" key="1">
    <source>
        <dbReference type="SAM" id="SignalP"/>
    </source>
</evidence>
<dbReference type="SUPFAM" id="SSF75011">
    <property type="entry name" value="3-carboxy-cis,cis-mucoante lactonizing enzyme"/>
    <property type="match status" value="1"/>
</dbReference>
<accession>A0A0K1NMX2</accession>
<dbReference type="NCBIfam" id="NF038128">
    <property type="entry name" value="choice_anch_J"/>
    <property type="match status" value="2"/>
</dbReference>
<evidence type="ECO:0000259" key="3">
    <source>
        <dbReference type="Pfam" id="PF07705"/>
    </source>
</evidence>
<dbReference type="KEGG" id="pfus:ADJ77_11790"/>
<dbReference type="Gene3D" id="2.60.40.10">
    <property type="entry name" value="Immunoglobulins"/>
    <property type="match status" value="1"/>
</dbReference>
<name>A0A0K1NMX2_9BACT</name>